<proteinExistence type="predicted"/>
<dbReference type="Gene3D" id="3.40.50.1000">
    <property type="entry name" value="HAD superfamily/HAD-like"/>
    <property type="match status" value="1"/>
</dbReference>
<evidence type="ECO:0000313" key="2">
    <source>
        <dbReference type="Proteomes" id="UP000243588"/>
    </source>
</evidence>
<dbReference type="NCBIfam" id="TIGR02254">
    <property type="entry name" value="YjjG_YfnB"/>
    <property type="match status" value="1"/>
</dbReference>
<dbReference type="InterPro" id="IPR023198">
    <property type="entry name" value="PGP-like_dom2"/>
</dbReference>
<dbReference type="SUPFAM" id="SSF56784">
    <property type="entry name" value="HAD-like"/>
    <property type="match status" value="1"/>
</dbReference>
<reference evidence="2" key="1">
    <citation type="submission" date="2016-10" db="EMBL/GenBank/DDBJ databases">
        <authorList>
            <person name="Varghese N."/>
            <person name="Submissions S."/>
        </authorList>
    </citation>
    <scope>NUCLEOTIDE SEQUENCE [LARGE SCALE GENOMIC DNA]</scope>
    <source>
        <strain evidence="2">DSM 23313</strain>
    </source>
</reference>
<dbReference type="SFLD" id="SFLDG01135">
    <property type="entry name" value="C1.5.6:_HAD__Beta-PGM__Phospha"/>
    <property type="match status" value="1"/>
</dbReference>
<keyword evidence="2" id="KW-1185">Reference proteome</keyword>
<dbReference type="AlphaFoldDB" id="A0A1G8BRG3"/>
<dbReference type="STRING" id="702745.SAMN05421818_102194"/>
<dbReference type="InterPro" id="IPR011951">
    <property type="entry name" value="HAD-SF_hydro_IA_YjjG/PynA"/>
</dbReference>
<name>A0A1G8BRG3_9FLAO</name>
<dbReference type="InterPro" id="IPR052550">
    <property type="entry name" value="Pyrimidine_5'-ntase_YjjG"/>
</dbReference>
<dbReference type="PANTHER" id="PTHR47478:SF1">
    <property type="entry name" value="PYRIMIDINE 5'-NUCLEOTIDASE YJJG"/>
    <property type="match status" value="1"/>
</dbReference>
<dbReference type="Proteomes" id="UP000243588">
    <property type="component" value="Unassembled WGS sequence"/>
</dbReference>
<dbReference type="InterPro" id="IPR036412">
    <property type="entry name" value="HAD-like_sf"/>
</dbReference>
<dbReference type="NCBIfam" id="TIGR01549">
    <property type="entry name" value="HAD-SF-IA-v1"/>
    <property type="match status" value="1"/>
</dbReference>
<dbReference type="SFLD" id="SFLDG01129">
    <property type="entry name" value="C1.5:_HAD__Beta-PGM__Phosphata"/>
    <property type="match status" value="1"/>
</dbReference>
<organism evidence="1 2">
    <name type="scientific">Myroides phaeus</name>
    <dbReference type="NCBI Taxonomy" id="702745"/>
    <lineage>
        <taxon>Bacteria</taxon>
        <taxon>Pseudomonadati</taxon>
        <taxon>Bacteroidota</taxon>
        <taxon>Flavobacteriia</taxon>
        <taxon>Flavobacteriales</taxon>
        <taxon>Flavobacteriaceae</taxon>
        <taxon>Myroides</taxon>
    </lineage>
</organism>
<dbReference type="Pfam" id="PF00702">
    <property type="entry name" value="Hydrolase"/>
    <property type="match status" value="1"/>
</dbReference>
<dbReference type="InterPro" id="IPR006439">
    <property type="entry name" value="HAD-SF_hydro_IA"/>
</dbReference>
<dbReference type="RefSeq" id="WP_090405372.1">
    <property type="nucleotide sequence ID" value="NZ_FNDQ01000002.1"/>
</dbReference>
<sequence length="232" mass="26503">MSFGGFSGKTNIFFDLDHTLWDFETNSAKAFEQVIAESNFPFTSEQFLNFYIDINAAYWDKYSLNQVTKEELRVGRIRDTFEALDYESSVEGILKLGDEYIRTLPNYNHLFDGAVELLDYLQQKYRLHIITNGFSEVQQKKLSNSGIEDYFITVTNSELAGVNKPDPQIFHFAMNQAKAKVDEAVMVGDNLLADIKGALGVGMDAIYYNQFDKEVSPEIIQVNELIKIKDLL</sequence>
<dbReference type="InterPro" id="IPR023214">
    <property type="entry name" value="HAD_sf"/>
</dbReference>
<dbReference type="EMBL" id="FNDQ01000002">
    <property type="protein sequence ID" value="SDH35663.1"/>
    <property type="molecule type" value="Genomic_DNA"/>
</dbReference>
<dbReference type="Gene3D" id="1.10.150.240">
    <property type="entry name" value="Putative phosphatase, domain 2"/>
    <property type="match status" value="1"/>
</dbReference>
<gene>
    <name evidence="1" type="ORF">SAMN05421818_102194</name>
</gene>
<protein>
    <submittedName>
        <fullName evidence="1">Putative hydrolase of the HAD superfamily</fullName>
    </submittedName>
</protein>
<keyword evidence="1" id="KW-0378">Hydrolase</keyword>
<evidence type="ECO:0000313" key="1">
    <source>
        <dbReference type="EMBL" id="SDH35663.1"/>
    </source>
</evidence>
<dbReference type="GO" id="GO:0008253">
    <property type="term" value="F:5'-nucleotidase activity"/>
    <property type="evidence" value="ECO:0007669"/>
    <property type="project" value="InterPro"/>
</dbReference>
<dbReference type="PANTHER" id="PTHR47478">
    <property type="match status" value="1"/>
</dbReference>
<dbReference type="SFLD" id="SFLDS00003">
    <property type="entry name" value="Haloacid_Dehalogenase"/>
    <property type="match status" value="1"/>
</dbReference>
<accession>A0A1G8BRG3</accession>